<dbReference type="EMBL" id="CADEAL010002558">
    <property type="protein sequence ID" value="CAB1441072.1"/>
    <property type="molecule type" value="Genomic_DNA"/>
</dbReference>
<keyword evidence="4" id="KW-1185">Reference proteome</keyword>
<dbReference type="AlphaFoldDB" id="A0A9N7UX32"/>
<reference evidence="3" key="1">
    <citation type="submission" date="2020-03" db="EMBL/GenBank/DDBJ databases">
        <authorList>
            <person name="Weist P."/>
        </authorList>
    </citation>
    <scope>NUCLEOTIDE SEQUENCE</scope>
</reference>
<feature type="region of interest" description="Disordered" evidence="1">
    <location>
        <begin position="1"/>
        <end position="74"/>
    </location>
</feature>
<accession>A0A9N7UX32</accession>
<feature type="compositionally biased region" description="Basic and acidic residues" evidence="1">
    <location>
        <begin position="321"/>
        <end position="330"/>
    </location>
</feature>
<dbReference type="Pfam" id="PF06484">
    <property type="entry name" value="Ten_N"/>
    <property type="match status" value="1"/>
</dbReference>
<evidence type="ECO:0000313" key="3">
    <source>
        <dbReference type="EMBL" id="CAB1441072.1"/>
    </source>
</evidence>
<evidence type="ECO:0000259" key="2">
    <source>
        <dbReference type="PROSITE" id="PS51361"/>
    </source>
</evidence>
<feature type="domain" description="Teneurin N-terminal" evidence="2">
    <location>
        <begin position="1"/>
        <end position="330"/>
    </location>
</feature>
<dbReference type="Proteomes" id="UP001153269">
    <property type="component" value="Unassembled WGS sequence"/>
</dbReference>
<dbReference type="GO" id="GO:0016020">
    <property type="term" value="C:membrane"/>
    <property type="evidence" value="ECO:0007669"/>
    <property type="project" value="InterPro"/>
</dbReference>
<evidence type="ECO:0000256" key="1">
    <source>
        <dbReference type="SAM" id="MobiDB-lite"/>
    </source>
</evidence>
<sequence length="330" mass="36926">MEDMDSKPYQPLPKGRHEMEMSYTSSSDESEDGRAHHRSYTSRETLPDYTHELRLTLGSHRERQNNYSQPQPDLDFCKAGQMRSPDYHIHQQQQQQQRQEEEEEALCTGPVAHVHSRAYSLGVSSDVDTEPEVEPSPAHGLQHMWMHGLKSEQSSCLTSRANSALSLTDTEHDRKSEPDNGVLFNDSQIGHGVSLVPHHRAEEESESEGKWGALAALHSNQFVMAACIWTKVITMRESIFIQGQEESGKRQTVWGGKQMQKRKQKRMSIDKATGSSPPPKPINDGGGVVGGACPTVTPPLRKAAGILEHQSDLLTNSGKHQRPELTTEHR</sequence>
<feature type="region of interest" description="Disordered" evidence="1">
    <location>
        <begin position="251"/>
        <end position="330"/>
    </location>
</feature>
<feature type="compositionally biased region" description="Basic and acidic residues" evidence="1">
    <location>
        <begin position="169"/>
        <end position="178"/>
    </location>
</feature>
<feature type="compositionally biased region" description="Basic and acidic residues" evidence="1">
    <location>
        <begin position="45"/>
        <end position="64"/>
    </location>
</feature>
<dbReference type="GO" id="GO:0007165">
    <property type="term" value="P:signal transduction"/>
    <property type="evidence" value="ECO:0007669"/>
    <property type="project" value="InterPro"/>
</dbReference>
<organism evidence="3 4">
    <name type="scientific">Pleuronectes platessa</name>
    <name type="common">European plaice</name>
    <dbReference type="NCBI Taxonomy" id="8262"/>
    <lineage>
        <taxon>Eukaryota</taxon>
        <taxon>Metazoa</taxon>
        <taxon>Chordata</taxon>
        <taxon>Craniata</taxon>
        <taxon>Vertebrata</taxon>
        <taxon>Euteleostomi</taxon>
        <taxon>Actinopterygii</taxon>
        <taxon>Neopterygii</taxon>
        <taxon>Teleostei</taxon>
        <taxon>Neoteleostei</taxon>
        <taxon>Acanthomorphata</taxon>
        <taxon>Carangaria</taxon>
        <taxon>Pleuronectiformes</taxon>
        <taxon>Pleuronectoidei</taxon>
        <taxon>Pleuronectidae</taxon>
        <taxon>Pleuronectes</taxon>
    </lineage>
</organism>
<dbReference type="PROSITE" id="PS51361">
    <property type="entry name" value="TENEURIN_N"/>
    <property type="match status" value="1"/>
</dbReference>
<comment type="caution">
    <text evidence="3">The sequence shown here is derived from an EMBL/GenBank/DDBJ whole genome shotgun (WGS) entry which is preliminary data.</text>
</comment>
<dbReference type="InterPro" id="IPR009471">
    <property type="entry name" value="Ten_N"/>
</dbReference>
<feature type="region of interest" description="Disordered" evidence="1">
    <location>
        <begin position="167"/>
        <end position="188"/>
    </location>
</feature>
<protein>
    <recommendedName>
        <fullName evidence="2">Teneurin N-terminal domain-containing protein</fullName>
    </recommendedName>
</protein>
<evidence type="ECO:0000313" key="4">
    <source>
        <dbReference type="Proteomes" id="UP001153269"/>
    </source>
</evidence>
<proteinExistence type="predicted"/>
<name>A0A9N7UX32_PLEPL</name>
<gene>
    <name evidence="3" type="ORF">PLEPLA_LOCUS28858</name>
</gene>